<reference evidence="2" key="1">
    <citation type="journal article" date="2021" name="Sci. Rep.">
        <title>Diploid genomic architecture of Nitzschia inconspicua, an elite biomass production diatom.</title>
        <authorList>
            <person name="Oliver A."/>
            <person name="Podell S."/>
            <person name="Pinowska A."/>
            <person name="Traller J.C."/>
            <person name="Smith S.R."/>
            <person name="McClure R."/>
            <person name="Beliaev A."/>
            <person name="Bohutskyi P."/>
            <person name="Hill E.A."/>
            <person name="Rabines A."/>
            <person name="Zheng H."/>
            <person name="Allen L.Z."/>
            <person name="Kuo A."/>
            <person name="Grigoriev I.V."/>
            <person name="Allen A.E."/>
            <person name="Hazlebeck D."/>
            <person name="Allen E.E."/>
        </authorList>
    </citation>
    <scope>NUCLEOTIDE SEQUENCE</scope>
    <source>
        <strain evidence="2">Hildebrandi</strain>
    </source>
</reference>
<evidence type="ECO:0000313" key="3">
    <source>
        <dbReference type="Proteomes" id="UP000693970"/>
    </source>
</evidence>
<evidence type="ECO:0000259" key="1">
    <source>
        <dbReference type="Pfam" id="PF05050"/>
    </source>
</evidence>
<gene>
    <name evidence="2" type="ORF">IV203_000112</name>
</gene>
<dbReference type="EMBL" id="JAGRRH010000015">
    <property type="protein sequence ID" value="KAG7355426.1"/>
    <property type="molecule type" value="Genomic_DNA"/>
</dbReference>
<dbReference type="InterPro" id="IPR006342">
    <property type="entry name" value="FkbM_mtfrase"/>
</dbReference>
<dbReference type="Proteomes" id="UP000693970">
    <property type="component" value="Unassembled WGS sequence"/>
</dbReference>
<sequence>MKFMILLEQQQQEFWSNHLSLSLSFRSAVFSWWDQITLSGSTACDDVRLFEQEGLWKDPNGGQYFIRKIIKPPHHFVSLHNNNYDHVRHSSIFIGGNYYEHHVHDRFERILAEAKRTTVATATSLPIVIDVGANLGYYSLLRAARQHAVIAFEINPSNLIRLLINTIKPCRWWYPVIPAKPPSKLYHKMNVMKRQQLESFANGTTANDPSFASTVTLDSFAFDHGWLPTTTALNNEPSNRVVDIAILKIDTEGHEPYILQGATKLLSSHLIRNILIEYRMICRDAVFEIILEAGYVLVDDNRGDVKKGTTMLTKEASKSFIDELHNTLEQRRNTSQPMFEDLWFRLESHKLP</sequence>
<organism evidence="2 3">
    <name type="scientific">Nitzschia inconspicua</name>
    <dbReference type="NCBI Taxonomy" id="303405"/>
    <lineage>
        <taxon>Eukaryota</taxon>
        <taxon>Sar</taxon>
        <taxon>Stramenopiles</taxon>
        <taxon>Ochrophyta</taxon>
        <taxon>Bacillariophyta</taxon>
        <taxon>Bacillariophyceae</taxon>
        <taxon>Bacillariophycidae</taxon>
        <taxon>Bacillariales</taxon>
        <taxon>Bacillariaceae</taxon>
        <taxon>Nitzschia</taxon>
    </lineage>
</organism>
<keyword evidence="2" id="KW-0489">Methyltransferase</keyword>
<keyword evidence="3" id="KW-1185">Reference proteome</keyword>
<dbReference type="GO" id="GO:0008168">
    <property type="term" value="F:methyltransferase activity"/>
    <property type="evidence" value="ECO:0007669"/>
    <property type="project" value="UniProtKB-KW"/>
</dbReference>
<evidence type="ECO:0000313" key="2">
    <source>
        <dbReference type="EMBL" id="KAG7355426.1"/>
    </source>
</evidence>
<reference evidence="2" key="2">
    <citation type="submission" date="2021-04" db="EMBL/GenBank/DDBJ databases">
        <authorList>
            <person name="Podell S."/>
        </authorList>
    </citation>
    <scope>NUCLEOTIDE SEQUENCE</scope>
    <source>
        <strain evidence="2">Hildebrandi</strain>
    </source>
</reference>
<keyword evidence="2" id="KW-0808">Transferase</keyword>
<protein>
    <submittedName>
        <fullName evidence="2">FkbM family methyltransferase</fullName>
    </submittedName>
</protein>
<name>A0A9K3L5Y1_9STRA</name>
<proteinExistence type="predicted"/>
<comment type="caution">
    <text evidence="2">The sequence shown here is derived from an EMBL/GenBank/DDBJ whole genome shotgun (WGS) entry which is preliminary data.</text>
</comment>
<dbReference type="PANTHER" id="PTHR34203:SF15">
    <property type="entry name" value="SLL1173 PROTEIN"/>
    <property type="match status" value="1"/>
</dbReference>
<dbReference type="Pfam" id="PF05050">
    <property type="entry name" value="Methyltransf_21"/>
    <property type="match status" value="1"/>
</dbReference>
<accession>A0A9K3L5Y1</accession>
<feature type="domain" description="Methyltransferase FkbM" evidence="1">
    <location>
        <begin position="130"/>
        <end position="295"/>
    </location>
</feature>
<dbReference type="OrthoDB" id="45755at2759"/>
<dbReference type="AlphaFoldDB" id="A0A9K3L5Y1"/>
<dbReference type="InterPro" id="IPR052514">
    <property type="entry name" value="SAM-dependent_MTase"/>
</dbReference>
<dbReference type="GO" id="GO:0032259">
    <property type="term" value="P:methylation"/>
    <property type="evidence" value="ECO:0007669"/>
    <property type="project" value="UniProtKB-KW"/>
</dbReference>
<dbReference type="PANTHER" id="PTHR34203">
    <property type="entry name" value="METHYLTRANSFERASE, FKBM FAMILY PROTEIN"/>
    <property type="match status" value="1"/>
</dbReference>